<name>A0A9W9IEH4_9EURO</name>
<reference evidence="3" key="2">
    <citation type="journal article" date="2023" name="IMA Fungus">
        <title>Comparative genomic study of the Penicillium genus elucidates a diverse pangenome and 15 lateral gene transfer events.</title>
        <authorList>
            <person name="Petersen C."/>
            <person name="Sorensen T."/>
            <person name="Nielsen M.R."/>
            <person name="Sondergaard T.E."/>
            <person name="Sorensen J.L."/>
            <person name="Fitzpatrick D.A."/>
            <person name="Frisvad J.C."/>
            <person name="Nielsen K.L."/>
        </authorList>
    </citation>
    <scope>NUCLEOTIDE SEQUENCE</scope>
    <source>
        <strain evidence="3">IBT 21917</strain>
    </source>
</reference>
<accession>A0A9W9IEH4</accession>
<dbReference type="Gene3D" id="3.10.180.10">
    <property type="entry name" value="2,3-Dihydroxybiphenyl 1,2-Dioxygenase, domain 1"/>
    <property type="match status" value="1"/>
</dbReference>
<keyword evidence="4" id="KW-1185">Reference proteome</keyword>
<dbReference type="PANTHER" id="PTHR10374">
    <property type="entry name" value="LACTOYLGLUTATHIONE LYASE GLYOXALASE I"/>
    <property type="match status" value="1"/>
</dbReference>
<dbReference type="PROSITE" id="PS51819">
    <property type="entry name" value="VOC"/>
    <property type="match status" value="1"/>
</dbReference>
<dbReference type="InterPro" id="IPR029068">
    <property type="entry name" value="Glyas_Bleomycin-R_OHBP_Dase"/>
</dbReference>
<evidence type="ECO:0000313" key="4">
    <source>
        <dbReference type="Proteomes" id="UP001146351"/>
    </source>
</evidence>
<feature type="domain" description="VOC" evidence="2">
    <location>
        <begin position="38"/>
        <end position="208"/>
    </location>
</feature>
<dbReference type="SUPFAM" id="SSF54593">
    <property type="entry name" value="Glyoxalase/Bleomycin resistance protein/Dihydroxybiphenyl dioxygenase"/>
    <property type="match status" value="1"/>
</dbReference>
<evidence type="ECO:0000256" key="1">
    <source>
        <dbReference type="SAM" id="MobiDB-lite"/>
    </source>
</evidence>
<dbReference type="Proteomes" id="UP001146351">
    <property type="component" value="Unassembled WGS sequence"/>
</dbReference>
<comment type="caution">
    <text evidence="3">The sequence shown here is derived from an EMBL/GenBank/DDBJ whole genome shotgun (WGS) entry which is preliminary data.</text>
</comment>
<dbReference type="PANTHER" id="PTHR10374:SF19">
    <property type="entry name" value="LYASE (GLO1), PUTATIVE (AFU_ORTHOLOGUE AFUA_2G13550)-RELATED"/>
    <property type="match status" value="1"/>
</dbReference>
<organism evidence="3 4">
    <name type="scientific">Penicillium capsulatum</name>
    <dbReference type="NCBI Taxonomy" id="69766"/>
    <lineage>
        <taxon>Eukaryota</taxon>
        <taxon>Fungi</taxon>
        <taxon>Dikarya</taxon>
        <taxon>Ascomycota</taxon>
        <taxon>Pezizomycotina</taxon>
        <taxon>Eurotiomycetes</taxon>
        <taxon>Eurotiomycetidae</taxon>
        <taxon>Eurotiales</taxon>
        <taxon>Aspergillaceae</taxon>
        <taxon>Penicillium</taxon>
    </lineage>
</organism>
<gene>
    <name evidence="3" type="ORF">N7492_006045</name>
</gene>
<reference evidence="3" key="1">
    <citation type="submission" date="2022-11" db="EMBL/GenBank/DDBJ databases">
        <authorList>
            <person name="Petersen C."/>
        </authorList>
    </citation>
    <scope>NUCLEOTIDE SEQUENCE</scope>
    <source>
        <strain evidence="3">IBT 21917</strain>
    </source>
</reference>
<dbReference type="InterPro" id="IPR037523">
    <property type="entry name" value="VOC_core"/>
</dbReference>
<dbReference type="AlphaFoldDB" id="A0A9W9IEH4"/>
<evidence type="ECO:0000313" key="3">
    <source>
        <dbReference type="EMBL" id="KAJ5173452.1"/>
    </source>
</evidence>
<dbReference type="EMBL" id="JAPQKO010000003">
    <property type="protein sequence ID" value="KAJ5173452.1"/>
    <property type="molecule type" value="Genomic_DNA"/>
</dbReference>
<proteinExistence type="predicted"/>
<feature type="compositionally biased region" description="Polar residues" evidence="1">
    <location>
        <begin position="1"/>
        <end position="12"/>
    </location>
</feature>
<dbReference type="OrthoDB" id="16820at2759"/>
<protein>
    <recommendedName>
        <fullName evidence="2">VOC domain-containing protein</fullName>
    </recommendedName>
</protein>
<dbReference type="Pfam" id="PF00903">
    <property type="entry name" value="Glyoxalase"/>
    <property type="match status" value="1"/>
</dbReference>
<dbReference type="InterPro" id="IPR004360">
    <property type="entry name" value="Glyas_Fos-R_dOase_dom"/>
</dbReference>
<feature type="region of interest" description="Disordered" evidence="1">
    <location>
        <begin position="1"/>
        <end position="30"/>
    </location>
</feature>
<sequence length="208" mass="23199">MVNSNSFQTLPPSTVGVLHPAGPTGWNPPQDEATAHYRLNHLALRITDPARSLHFYGDLLGMRVIFTFNGGPFTIYYLGHPPPNTENLQEWAQSTANFPNLMATQGLLELYHVHQPDETQSRTVSTGNTPPHLGFQHLGFTVPDVRAAVERLREAGVTIRKETGECSRESIPLSDWEAEQGMGRGEIHANYARIFEHFAMIEDPVSEQ</sequence>
<evidence type="ECO:0000259" key="2">
    <source>
        <dbReference type="PROSITE" id="PS51819"/>
    </source>
</evidence>